<comment type="caution">
    <text evidence="1">The sequence shown here is derived from an EMBL/GenBank/DDBJ whole genome shotgun (WGS) entry which is preliminary data.</text>
</comment>
<proteinExistence type="predicted"/>
<dbReference type="Proteomes" id="UP000499080">
    <property type="component" value="Unassembled WGS sequence"/>
</dbReference>
<dbReference type="AlphaFoldDB" id="A0A4Y2S9I3"/>
<dbReference type="PANTHER" id="PTHR47331:SF5">
    <property type="entry name" value="RIBONUCLEASE H"/>
    <property type="match status" value="1"/>
</dbReference>
<dbReference type="InterPro" id="IPR008042">
    <property type="entry name" value="Retrotrans_Pao"/>
</dbReference>
<accession>A0A4Y2S9I3</accession>
<evidence type="ECO:0000313" key="2">
    <source>
        <dbReference type="Proteomes" id="UP000499080"/>
    </source>
</evidence>
<gene>
    <name evidence="1" type="ORF">AVEN_37195_1</name>
</gene>
<dbReference type="PANTHER" id="PTHR47331">
    <property type="entry name" value="PHD-TYPE DOMAIN-CONTAINING PROTEIN"/>
    <property type="match status" value="1"/>
</dbReference>
<protein>
    <recommendedName>
        <fullName evidence="3">Reverse transcriptase/retrotransposon-derived protein RNase H-like domain-containing protein</fullName>
    </recommendedName>
</protein>
<dbReference type="OrthoDB" id="6433822at2759"/>
<evidence type="ECO:0000313" key="1">
    <source>
        <dbReference type="EMBL" id="GBN83935.1"/>
    </source>
</evidence>
<organism evidence="1 2">
    <name type="scientific">Araneus ventricosus</name>
    <name type="common">Orbweaver spider</name>
    <name type="synonym">Epeira ventricosa</name>
    <dbReference type="NCBI Taxonomy" id="182803"/>
    <lineage>
        <taxon>Eukaryota</taxon>
        <taxon>Metazoa</taxon>
        <taxon>Ecdysozoa</taxon>
        <taxon>Arthropoda</taxon>
        <taxon>Chelicerata</taxon>
        <taxon>Arachnida</taxon>
        <taxon>Araneae</taxon>
        <taxon>Araneomorphae</taxon>
        <taxon>Entelegynae</taxon>
        <taxon>Araneoidea</taxon>
        <taxon>Araneidae</taxon>
        <taxon>Araneus</taxon>
    </lineage>
</organism>
<dbReference type="Pfam" id="PF05380">
    <property type="entry name" value="Peptidase_A17"/>
    <property type="match status" value="1"/>
</dbReference>
<sequence length="183" mass="21055">MIFRENLTILPCGRYEVGLPMKSYSRNLPDNKELSWERHEKMVKRMKARGFLLQKIFDPIGILYAVTLLPKILLQDTWKLKVVWDIELPPDVSTKFFKWVNKLYLLKEVCLSRFMAFNESSELHVSVDASLVAYSACVFVRTMLDAGTSVSFIRAKTRVAPLKPLTIPRLELMACCIGARLVN</sequence>
<evidence type="ECO:0008006" key="3">
    <source>
        <dbReference type="Google" id="ProtNLM"/>
    </source>
</evidence>
<reference evidence="1 2" key="1">
    <citation type="journal article" date="2019" name="Sci. Rep.">
        <title>Orb-weaving spider Araneus ventricosus genome elucidates the spidroin gene catalogue.</title>
        <authorList>
            <person name="Kono N."/>
            <person name="Nakamura H."/>
            <person name="Ohtoshi R."/>
            <person name="Moran D.A.P."/>
            <person name="Shinohara A."/>
            <person name="Yoshida Y."/>
            <person name="Fujiwara M."/>
            <person name="Mori M."/>
            <person name="Tomita M."/>
            <person name="Arakawa K."/>
        </authorList>
    </citation>
    <scope>NUCLEOTIDE SEQUENCE [LARGE SCALE GENOMIC DNA]</scope>
</reference>
<dbReference type="EMBL" id="BGPR01020151">
    <property type="protein sequence ID" value="GBN83935.1"/>
    <property type="molecule type" value="Genomic_DNA"/>
</dbReference>
<keyword evidence="2" id="KW-1185">Reference proteome</keyword>
<name>A0A4Y2S9I3_ARAVE</name>